<dbReference type="SMART" id="SM00399">
    <property type="entry name" value="ZnF_C4"/>
    <property type="match status" value="1"/>
</dbReference>
<dbReference type="PANTHER" id="PTHR24082:SF283">
    <property type="entry name" value="NUCLEAR HORMONE RECEPTOR HR96"/>
    <property type="match status" value="1"/>
</dbReference>
<dbReference type="Proteomes" id="UP001142055">
    <property type="component" value="Chromosome 3"/>
</dbReference>
<keyword evidence="12" id="KW-1185">Reference proteome</keyword>
<keyword evidence="8" id="KW-0539">Nucleus</keyword>
<evidence type="ECO:0000259" key="10">
    <source>
        <dbReference type="PROSITE" id="PS51030"/>
    </source>
</evidence>
<dbReference type="GO" id="GO:0030154">
    <property type="term" value="P:cell differentiation"/>
    <property type="evidence" value="ECO:0007669"/>
    <property type="project" value="TreeGrafter"/>
</dbReference>
<keyword evidence="4" id="KW-0805">Transcription regulation</keyword>
<evidence type="ECO:0000313" key="12">
    <source>
        <dbReference type="Proteomes" id="UP001142055"/>
    </source>
</evidence>
<dbReference type="Gene3D" id="1.10.565.10">
    <property type="entry name" value="Retinoid X Receptor"/>
    <property type="match status" value="1"/>
</dbReference>
<feature type="region of interest" description="Disordered" evidence="9">
    <location>
        <begin position="580"/>
        <end position="601"/>
    </location>
</feature>
<feature type="region of interest" description="Disordered" evidence="9">
    <location>
        <begin position="247"/>
        <end position="285"/>
    </location>
</feature>
<feature type="compositionally biased region" description="Low complexity" evidence="9">
    <location>
        <begin position="270"/>
        <end position="285"/>
    </location>
</feature>
<evidence type="ECO:0000256" key="6">
    <source>
        <dbReference type="ARBA" id="ARBA00023163"/>
    </source>
</evidence>
<name>A0A9Q0M430_BLOTA</name>
<keyword evidence="2" id="KW-0863">Zinc-finger</keyword>
<organism evidence="11 12">
    <name type="scientific">Blomia tropicalis</name>
    <name type="common">Mite</name>
    <dbReference type="NCBI Taxonomy" id="40697"/>
    <lineage>
        <taxon>Eukaryota</taxon>
        <taxon>Metazoa</taxon>
        <taxon>Ecdysozoa</taxon>
        <taxon>Arthropoda</taxon>
        <taxon>Chelicerata</taxon>
        <taxon>Arachnida</taxon>
        <taxon>Acari</taxon>
        <taxon>Acariformes</taxon>
        <taxon>Sarcoptiformes</taxon>
        <taxon>Astigmata</taxon>
        <taxon>Glycyphagoidea</taxon>
        <taxon>Echimyopodidae</taxon>
        <taxon>Blomia</taxon>
    </lineage>
</organism>
<dbReference type="Pfam" id="PF00105">
    <property type="entry name" value="zf-C4"/>
    <property type="match status" value="1"/>
</dbReference>
<dbReference type="PRINTS" id="PR00047">
    <property type="entry name" value="STROIDFINGER"/>
</dbReference>
<feature type="region of interest" description="Disordered" evidence="9">
    <location>
        <begin position="915"/>
        <end position="935"/>
    </location>
</feature>
<keyword evidence="1" id="KW-0479">Metal-binding</keyword>
<evidence type="ECO:0000313" key="11">
    <source>
        <dbReference type="EMBL" id="KAJ6218609.1"/>
    </source>
</evidence>
<dbReference type="InterPro" id="IPR001628">
    <property type="entry name" value="Znf_hrmn_rcpt"/>
</dbReference>
<dbReference type="InterPro" id="IPR050234">
    <property type="entry name" value="Nuclear_hormone_rcpt_NR1"/>
</dbReference>
<feature type="region of interest" description="Disordered" evidence="9">
    <location>
        <begin position="134"/>
        <end position="168"/>
    </location>
</feature>
<evidence type="ECO:0000256" key="7">
    <source>
        <dbReference type="ARBA" id="ARBA00023170"/>
    </source>
</evidence>
<dbReference type="InterPro" id="IPR013088">
    <property type="entry name" value="Znf_NHR/GATA"/>
</dbReference>
<keyword evidence="3" id="KW-0862">Zinc</keyword>
<evidence type="ECO:0000256" key="2">
    <source>
        <dbReference type="ARBA" id="ARBA00022771"/>
    </source>
</evidence>
<dbReference type="GO" id="GO:0008270">
    <property type="term" value="F:zinc ion binding"/>
    <property type="evidence" value="ECO:0007669"/>
    <property type="project" value="UniProtKB-KW"/>
</dbReference>
<feature type="compositionally biased region" description="Polar residues" evidence="9">
    <location>
        <begin position="257"/>
        <end position="269"/>
    </location>
</feature>
<dbReference type="GO" id="GO:0000978">
    <property type="term" value="F:RNA polymerase II cis-regulatory region sequence-specific DNA binding"/>
    <property type="evidence" value="ECO:0007669"/>
    <property type="project" value="TreeGrafter"/>
</dbReference>
<evidence type="ECO:0000256" key="4">
    <source>
        <dbReference type="ARBA" id="ARBA00023015"/>
    </source>
</evidence>
<feature type="compositionally biased region" description="Polar residues" evidence="9">
    <location>
        <begin position="924"/>
        <end position="935"/>
    </location>
</feature>
<dbReference type="PROSITE" id="PS51030">
    <property type="entry name" value="NUCLEAR_REC_DBD_2"/>
    <property type="match status" value="1"/>
</dbReference>
<gene>
    <name evidence="11" type="ORF">RDWZM_009766</name>
</gene>
<dbReference type="PROSITE" id="PS00031">
    <property type="entry name" value="NUCLEAR_REC_DBD_1"/>
    <property type="match status" value="1"/>
</dbReference>
<dbReference type="SUPFAM" id="SSF57716">
    <property type="entry name" value="Glucocorticoid receptor-like (DNA-binding domain)"/>
    <property type="match status" value="1"/>
</dbReference>
<feature type="compositionally biased region" description="Polar residues" evidence="9">
    <location>
        <begin position="141"/>
        <end position="168"/>
    </location>
</feature>
<protein>
    <recommendedName>
        <fullName evidence="10">Nuclear receptor domain-containing protein</fullName>
    </recommendedName>
</protein>
<feature type="domain" description="Nuclear receptor" evidence="10">
    <location>
        <begin position="175"/>
        <end position="251"/>
    </location>
</feature>
<reference evidence="11" key="1">
    <citation type="submission" date="2022-12" db="EMBL/GenBank/DDBJ databases">
        <title>Genome assemblies of Blomia tropicalis.</title>
        <authorList>
            <person name="Cui Y."/>
        </authorList>
    </citation>
    <scope>NUCLEOTIDE SEQUENCE</scope>
    <source>
        <tissue evidence="11">Adult mites</tissue>
    </source>
</reference>
<dbReference type="Gene3D" id="3.30.50.10">
    <property type="entry name" value="Erythroid Transcription Factor GATA-1, subunit A"/>
    <property type="match status" value="1"/>
</dbReference>
<evidence type="ECO:0000256" key="1">
    <source>
        <dbReference type="ARBA" id="ARBA00022723"/>
    </source>
</evidence>
<dbReference type="GO" id="GO:0000122">
    <property type="term" value="P:negative regulation of transcription by RNA polymerase II"/>
    <property type="evidence" value="ECO:0007669"/>
    <property type="project" value="TreeGrafter"/>
</dbReference>
<dbReference type="CDD" id="cd06916">
    <property type="entry name" value="NR_DBD_like"/>
    <property type="match status" value="1"/>
</dbReference>
<evidence type="ECO:0000256" key="5">
    <source>
        <dbReference type="ARBA" id="ARBA00023125"/>
    </source>
</evidence>
<dbReference type="EMBL" id="JAPWDV010000003">
    <property type="protein sequence ID" value="KAJ6218609.1"/>
    <property type="molecule type" value="Genomic_DNA"/>
</dbReference>
<proteinExistence type="predicted"/>
<dbReference type="InterPro" id="IPR035500">
    <property type="entry name" value="NHR-like_dom_sf"/>
</dbReference>
<evidence type="ECO:0000256" key="8">
    <source>
        <dbReference type="ARBA" id="ARBA00023242"/>
    </source>
</evidence>
<comment type="caution">
    <text evidence="11">The sequence shown here is derived from an EMBL/GenBank/DDBJ whole genome shotgun (WGS) entry which is preliminary data.</text>
</comment>
<keyword evidence="7" id="KW-0675">Receptor</keyword>
<accession>A0A9Q0M430</accession>
<dbReference type="OMA" id="CLTACTH"/>
<dbReference type="GO" id="GO:0045944">
    <property type="term" value="P:positive regulation of transcription by RNA polymerase II"/>
    <property type="evidence" value="ECO:0007669"/>
    <property type="project" value="TreeGrafter"/>
</dbReference>
<dbReference type="PANTHER" id="PTHR24082">
    <property type="entry name" value="NUCLEAR HORMONE RECEPTOR"/>
    <property type="match status" value="1"/>
</dbReference>
<keyword evidence="5" id="KW-0238">DNA-binding</keyword>
<sequence length="935" mass="106490">MSVYPFTDLNISSFDSPKTLSSLSPLVNVSSTDCTDLNNSIGHLLSNGERHIGIVPSHHHHILNTNSMERFQLQPKPTLNGNIVQSMNPYSPMSPSHPFSSPPSSIASVYSSRSASMSPRITSPSVIVCNSATKVSETETNEAGSESTNGESVNMAPSTNNNNQQQHASTVNQPQQLCKVCGDGALGKNFGVVTCGSCKIFFRRNNTADKTKLQCRNSNRCTISKTNRRNCAACRLRRCIDLGMQVKQSKQSKHMKNGSSTLLRQQTNGSTTSSSSSPLSLTSSTLTHGEQIGCATIGNVSRLNRTHSGSSSAVSSSDDDLNGYEDLPTLIPCIETETILRTQYDPHPNSFQDHNHRNSNHNEQHNSVDSVEFANQEYESKILEPNNHQTVISQFDDNPNEFDSNELYTNYAKYFDDRQMKGLVPTSSTTSTIIDHNRRPNSFVTSVIVNTTNDSHFNHSIEHQPFTNSLSTMDDCNEDSNDDEIDENLTEMAEDVVEVENAVPIDVDKSNIIIEVKNYEKVNSTNELNEQLNCFPVGLNSDDECAEKRRLMERFIDKQQSLTIYNCGYGRFQPFESPLSSDDGLNSNSTSTNASYPQSYEQLTSRPFHPKKFCHMRDLYHSDLEVVKTEAKSISMKINTQINELCKMTSLLRVKLGFEYTMGTMDTFQLQRKEMYKINQLNDSCRMIDIKPTSSEHRVVNVFDSLRQGIFYANKMFKIFEQFWSQNSEMRELIRQDETGFDRKKNDLLHMLYHLRGVYNFDDNKEAWAVFNGDNAFTYIKLTMFNESIRKEMSSMHHQYINAFPKWWREDPTIFNMMTFLLIFGAFEETHSQFKSEKIRYFTFLYLVKRYFEQSYGDESIALQYLHWMLKLIDELKPLCSDCFTACTHSLEPKILREIGPNYAACLMREMKQKAPDEGDDQLTGKQMQFENEEN</sequence>
<dbReference type="AlphaFoldDB" id="A0A9Q0M430"/>
<evidence type="ECO:0000256" key="9">
    <source>
        <dbReference type="SAM" id="MobiDB-lite"/>
    </source>
</evidence>
<dbReference type="GO" id="GO:0004879">
    <property type="term" value="F:nuclear receptor activity"/>
    <property type="evidence" value="ECO:0007669"/>
    <property type="project" value="TreeGrafter"/>
</dbReference>
<keyword evidence="6" id="KW-0804">Transcription</keyword>
<evidence type="ECO:0000256" key="3">
    <source>
        <dbReference type="ARBA" id="ARBA00022833"/>
    </source>
</evidence>